<evidence type="ECO:0000313" key="1">
    <source>
        <dbReference type="EMBL" id="OPJ67574.1"/>
    </source>
</evidence>
<gene>
    <name evidence="1" type="ORF">AV530_001860</name>
</gene>
<dbReference type="EMBL" id="LSYS01008925">
    <property type="protein sequence ID" value="OPJ67574.1"/>
    <property type="molecule type" value="Genomic_DNA"/>
</dbReference>
<evidence type="ECO:0000313" key="2">
    <source>
        <dbReference type="Proteomes" id="UP000190648"/>
    </source>
</evidence>
<organism evidence="1 2">
    <name type="scientific">Patagioenas fasciata monilis</name>
    <dbReference type="NCBI Taxonomy" id="372326"/>
    <lineage>
        <taxon>Eukaryota</taxon>
        <taxon>Metazoa</taxon>
        <taxon>Chordata</taxon>
        <taxon>Craniata</taxon>
        <taxon>Vertebrata</taxon>
        <taxon>Euteleostomi</taxon>
        <taxon>Archelosauria</taxon>
        <taxon>Archosauria</taxon>
        <taxon>Dinosauria</taxon>
        <taxon>Saurischia</taxon>
        <taxon>Theropoda</taxon>
        <taxon>Coelurosauria</taxon>
        <taxon>Aves</taxon>
        <taxon>Neognathae</taxon>
        <taxon>Neoaves</taxon>
        <taxon>Columbimorphae</taxon>
        <taxon>Columbiformes</taxon>
        <taxon>Columbidae</taxon>
        <taxon>Patagioenas</taxon>
    </lineage>
</organism>
<dbReference type="Proteomes" id="UP000190648">
    <property type="component" value="Unassembled WGS sequence"/>
</dbReference>
<protein>
    <submittedName>
        <fullName evidence="1">Uncharacterized protein</fullName>
    </submittedName>
</protein>
<proteinExistence type="predicted"/>
<reference evidence="1 2" key="1">
    <citation type="submission" date="2016-02" db="EMBL/GenBank/DDBJ databases">
        <title>Band-tailed pigeon sequencing and assembly.</title>
        <authorList>
            <person name="Soares A.E."/>
            <person name="Novak B.J."/>
            <person name="Rice E.S."/>
            <person name="O'Connell B."/>
            <person name="Chang D."/>
            <person name="Weber S."/>
            <person name="Shapiro B."/>
        </authorList>
    </citation>
    <scope>NUCLEOTIDE SEQUENCE [LARGE SCALE GENOMIC DNA]</scope>
    <source>
        <strain evidence="1">BTP2013</strain>
        <tissue evidence="1">Blood</tissue>
    </source>
</reference>
<sequence length="125" mass="14138">MKCTDTQKAPDQGSLCFCMALPWLRGTGEPDVRRGSSRQAVACAGRAVCFSFLPPHTVWLSSCSQRPEPHGDPHSAPTLNFSWTQTQRRNSGFVWCDGRGCQRHSQLLRSEDKKTKTLPEQMWRM</sequence>
<keyword evidence="2" id="KW-1185">Reference proteome</keyword>
<name>A0A1V4J678_PATFA</name>
<dbReference type="AlphaFoldDB" id="A0A1V4J678"/>
<accession>A0A1V4J678</accession>
<comment type="caution">
    <text evidence="1">The sequence shown here is derived from an EMBL/GenBank/DDBJ whole genome shotgun (WGS) entry which is preliminary data.</text>
</comment>